<dbReference type="Proteomes" id="UP000538666">
    <property type="component" value="Unassembled WGS sequence"/>
</dbReference>
<keyword evidence="1" id="KW-1133">Transmembrane helix</keyword>
<dbReference type="EMBL" id="JACHEK010000002">
    <property type="protein sequence ID" value="MBB6143363.1"/>
    <property type="molecule type" value="Genomic_DNA"/>
</dbReference>
<feature type="transmembrane region" description="Helical" evidence="1">
    <location>
        <begin position="310"/>
        <end position="328"/>
    </location>
</feature>
<dbReference type="PANTHER" id="PTHR34978:SF3">
    <property type="entry name" value="SLR0241 PROTEIN"/>
    <property type="match status" value="1"/>
</dbReference>
<accession>A0A841JPV8</accession>
<evidence type="ECO:0000313" key="4">
    <source>
        <dbReference type="Proteomes" id="UP000538666"/>
    </source>
</evidence>
<dbReference type="AlphaFoldDB" id="A0A841JPV8"/>
<keyword evidence="4" id="KW-1185">Reference proteome</keyword>
<organism evidence="3 4">
    <name type="scientific">Silvibacterium bohemicum</name>
    <dbReference type="NCBI Taxonomy" id="1577686"/>
    <lineage>
        <taxon>Bacteria</taxon>
        <taxon>Pseudomonadati</taxon>
        <taxon>Acidobacteriota</taxon>
        <taxon>Terriglobia</taxon>
        <taxon>Terriglobales</taxon>
        <taxon>Acidobacteriaceae</taxon>
        <taxon>Silvibacterium</taxon>
    </lineage>
</organism>
<keyword evidence="1" id="KW-0472">Membrane</keyword>
<feature type="domain" description="Peptidase M56" evidence="2">
    <location>
        <begin position="21"/>
        <end position="293"/>
    </location>
</feature>
<comment type="caution">
    <text evidence="3">The sequence shown here is derived from an EMBL/GenBank/DDBJ whole genome shotgun (WGS) entry which is preliminary data.</text>
</comment>
<evidence type="ECO:0000256" key="1">
    <source>
        <dbReference type="SAM" id="Phobius"/>
    </source>
</evidence>
<dbReference type="Pfam" id="PF12543">
    <property type="entry name" value="DUF3738"/>
    <property type="match status" value="1"/>
</dbReference>
<sequence length="610" mass="66987">MVFPAIWNETWTAALVNHLWQSTVVIVFAWLLTLALRKNQARMRYRVWMIASIKFLLPFTLLISAGESLQTKLATPVQHPAIAAAMQQITQPFPASSTSNAAFFDGEDAWTATPQSHSLPLILATLWLCGFLAITFSWARSWWKLRATVRTSSPMTIFADVPVLSSARLFEPGIFGILRPVLLMPENITDRLSADQLRAILAHEMCHVRRRDNLTAAIHVMVQALFWFHPAVWWIKARLIEERERACDEAVLQSGNEPELYAESILNVCKFYVESPLACMSGVTGSDLKRRIVRIMTEQVTRKLDFSRKLLLGAAAAAAVAIPMIFGLTHTAQVRAQSTAETAGLSGTWQGTLHAGKDLRIVAKFTKGDDGAYKGMFYSIDQGGNGIPADKVTLDGTTVKMAVGAIGGTYDGKLSSDGNTITGNWSQGPTPVPLVFIRATPATEWTIPPAAPPTPPMAADANPSFEVATIKPSTPNRPGKGFGFRSGKVMTMNTNLNDLIAFAYGLHTKQIVDAPAWFGTDLYDIQGKHDAEGRPSPKQMELMMQKLLAERFKLTFHHDKRELSVYVITVANGGPKMTKTASASNAPPTFVFRSLGDLLVRNLNMAEFAT</sequence>
<dbReference type="InterPro" id="IPR008756">
    <property type="entry name" value="Peptidase_M56"/>
</dbReference>
<evidence type="ECO:0000259" key="2">
    <source>
        <dbReference type="Pfam" id="PF05569"/>
    </source>
</evidence>
<dbReference type="Gene3D" id="3.30.2010.10">
    <property type="entry name" value="Metalloproteases ('zincins'), catalytic domain"/>
    <property type="match status" value="1"/>
</dbReference>
<proteinExistence type="predicted"/>
<keyword evidence="1" id="KW-0812">Transmembrane</keyword>
<feature type="transmembrane region" description="Helical" evidence="1">
    <location>
        <begin position="18"/>
        <end position="36"/>
    </location>
</feature>
<dbReference type="InterPro" id="IPR052173">
    <property type="entry name" value="Beta-lactam_resp_regulator"/>
</dbReference>
<evidence type="ECO:0000313" key="3">
    <source>
        <dbReference type="EMBL" id="MBB6143363.1"/>
    </source>
</evidence>
<reference evidence="3 4" key="1">
    <citation type="submission" date="2020-08" db="EMBL/GenBank/DDBJ databases">
        <title>Genomic Encyclopedia of Type Strains, Phase IV (KMG-IV): sequencing the most valuable type-strain genomes for metagenomic binning, comparative biology and taxonomic classification.</title>
        <authorList>
            <person name="Goeker M."/>
        </authorList>
    </citation>
    <scope>NUCLEOTIDE SEQUENCE [LARGE SCALE GENOMIC DNA]</scope>
    <source>
        <strain evidence="3 4">DSM 103733</strain>
    </source>
</reference>
<protein>
    <submittedName>
        <fullName evidence="3">Beta-lactamase regulating signal transducer with metallopeptidase domain</fullName>
    </submittedName>
</protein>
<dbReference type="Pfam" id="PF05569">
    <property type="entry name" value="Peptidase_M56"/>
    <property type="match status" value="1"/>
</dbReference>
<dbReference type="CDD" id="cd07341">
    <property type="entry name" value="M56_BlaR1_MecR1_like"/>
    <property type="match status" value="1"/>
</dbReference>
<dbReference type="InterPro" id="IPR017801">
    <property type="entry name" value="DUF3738"/>
</dbReference>
<feature type="transmembrane region" description="Helical" evidence="1">
    <location>
        <begin position="119"/>
        <end position="139"/>
    </location>
</feature>
<dbReference type="NCBIfam" id="TIGR03435">
    <property type="entry name" value="Soli_TIGR03435"/>
    <property type="match status" value="1"/>
</dbReference>
<dbReference type="PANTHER" id="PTHR34978">
    <property type="entry name" value="POSSIBLE SENSOR-TRANSDUCER PROTEIN BLAR"/>
    <property type="match status" value="1"/>
</dbReference>
<name>A0A841JPV8_9BACT</name>
<dbReference type="OrthoDB" id="101623at2"/>
<feature type="transmembrane region" description="Helical" evidence="1">
    <location>
        <begin position="48"/>
        <end position="66"/>
    </location>
</feature>
<gene>
    <name evidence="3" type="ORF">HNQ77_001307</name>
</gene>